<keyword evidence="3" id="KW-0808">Transferase</keyword>
<comment type="caution">
    <text evidence="5">The sequence shown here is derived from an EMBL/GenBank/DDBJ whole genome shotgun (WGS) entry which is preliminary data.</text>
</comment>
<comment type="similarity">
    <text evidence="1">Belongs to the methyltransferase superfamily.</text>
</comment>
<dbReference type="InterPro" id="IPR029063">
    <property type="entry name" value="SAM-dependent_MTases_sf"/>
</dbReference>
<dbReference type="SUPFAM" id="SSF53335">
    <property type="entry name" value="S-adenosyl-L-methionine-dependent methyltransferases"/>
    <property type="match status" value="1"/>
</dbReference>
<sequence>MSKRFFEGAQHAARYAVTRPTYPPELMTKIINFLSMKYKNVFDYAADIGCGSGQSTELLSPYFQKVYGYDVSENQLKEAKKKNKLSNIEYKVSSNNAIPHENKSLCLITAAQAAHWFDLKEFYSEVHRTLKPMGVLAVYGYAFPQIVGKDYSQVNETFQNFYQKVRPYFPPDRIHIDNKYANIILPYEEKIRDETVRIHYDWNLDRLLAYVTSWSGYIRYMEKYPNKDILSDLRQDLLKMMKTKDENNILKMEFPTFILLDKNMLTYENITIGQRVEVLQNNQIVYGTVLYKGPIMGRPGVWLGIDLATPHGDNDGSLKGRVYFRAPLNFGIFTTIENVRLASNLRRRPRSAYRTVNKKSVVEEELFGNTDPLTLPVPSRNATISNSKVTSSLKTPHERPKTAGIFENEKRYSRPQTLINRYDRIKNLRNSESMMSSRSYTTEHSFAPTPSIPPIFMPPTEVDRAKRGGFVGMSIPRYTVVYDQNDFLE</sequence>
<dbReference type="CDD" id="cd02440">
    <property type="entry name" value="AdoMet_MTases"/>
    <property type="match status" value="1"/>
</dbReference>
<evidence type="ECO:0000313" key="6">
    <source>
        <dbReference type="Proteomes" id="UP000663881"/>
    </source>
</evidence>
<evidence type="ECO:0000256" key="1">
    <source>
        <dbReference type="ARBA" id="ARBA00008361"/>
    </source>
</evidence>
<dbReference type="SUPFAM" id="SSF74924">
    <property type="entry name" value="Cap-Gly domain"/>
    <property type="match status" value="1"/>
</dbReference>
<dbReference type="Gene3D" id="3.40.50.150">
    <property type="entry name" value="Vaccinia Virus protein VP39"/>
    <property type="match status" value="1"/>
</dbReference>
<dbReference type="GO" id="GO:0008757">
    <property type="term" value="F:S-adenosylmethionine-dependent methyltransferase activity"/>
    <property type="evidence" value="ECO:0007669"/>
    <property type="project" value="InterPro"/>
</dbReference>
<dbReference type="AlphaFoldDB" id="A0A819TK91"/>
<accession>A0A819TK91</accession>
<dbReference type="InterPro" id="IPR013216">
    <property type="entry name" value="Methyltransf_11"/>
</dbReference>
<feature type="domain" description="CAP-Gly" evidence="4">
    <location>
        <begin position="293"/>
        <end position="335"/>
    </location>
</feature>
<evidence type="ECO:0000256" key="3">
    <source>
        <dbReference type="ARBA" id="ARBA00022679"/>
    </source>
</evidence>
<evidence type="ECO:0000256" key="2">
    <source>
        <dbReference type="ARBA" id="ARBA00022603"/>
    </source>
</evidence>
<evidence type="ECO:0000259" key="4">
    <source>
        <dbReference type="PROSITE" id="PS50245"/>
    </source>
</evidence>
<keyword evidence="2" id="KW-0489">Methyltransferase</keyword>
<dbReference type="EMBL" id="CAJOAY010004358">
    <property type="protein sequence ID" value="CAF4066515.1"/>
    <property type="molecule type" value="Genomic_DNA"/>
</dbReference>
<reference evidence="5" key="1">
    <citation type="submission" date="2021-02" db="EMBL/GenBank/DDBJ databases">
        <authorList>
            <person name="Nowell W R."/>
        </authorList>
    </citation>
    <scope>NUCLEOTIDE SEQUENCE</scope>
</reference>
<dbReference type="PANTHER" id="PTHR44942">
    <property type="entry name" value="METHYLTRANSF_11 DOMAIN-CONTAINING PROTEIN"/>
    <property type="match status" value="1"/>
</dbReference>
<protein>
    <recommendedName>
        <fullName evidence="4">CAP-Gly domain-containing protein</fullName>
    </recommendedName>
</protein>
<proteinExistence type="inferred from homology"/>
<dbReference type="PROSITE" id="PS50245">
    <property type="entry name" value="CAP_GLY_2"/>
    <property type="match status" value="1"/>
</dbReference>
<dbReference type="GO" id="GO:0032259">
    <property type="term" value="P:methylation"/>
    <property type="evidence" value="ECO:0007669"/>
    <property type="project" value="UniProtKB-KW"/>
</dbReference>
<dbReference type="Pfam" id="PF08241">
    <property type="entry name" value="Methyltransf_11"/>
    <property type="match status" value="1"/>
</dbReference>
<organism evidence="5 6">
    <name type="scientific">Adineta steineri</name>
    <dbReference type="NCBI Taxonomy" id="433720"/>
    <lineage>
        <taxon>Eukaryota</taxon>
        <taxon>Metazoa</taxon>
        <taxon>Spiralia</taxon>
        <taxon>Gnathifera</taxon>
        <taxon>Rotifera</taxon>
        <taxon>Eurotatoria</taxon>
        <taxon>Bdelloidea</taxon>
        <taxon>Adinetida</taxon>
        <taxon>Adinetidae</taxon>
        <taxon>Adineta</taxon>
    </lineage>
</organism>
<dbReference type="Pfam" id="PF01302">
    <property type="entry name" value="CAP_GLY"/>
    <property type="match status" value="1"/>
</dbReference>
<dbReference type="InterPro" id="IPR036859">
    <property type="entry name" value="CAP-Gly_dom_sf"/>
</dbReference>
<dbReference type="Proteomes" id="UP000663881">
    <property type="component" value="Unassembled WGS sequence"/>
</dbReference>
<dbReference type="InterPro" id="IPR051052">
    <property type="entry name" value="Diverse_substrate_MTase"/>
</dbReference>
<dbReference type="PANTHER" id="PTHR44942:SF4">
    <property type="entry name" value="METHYLTRANSFERASE TYPE 11 DOMAIN-CONTAINING PROTEIN"/>
    <property type="match status" value="1"/>
</dbReference>
<dbReference type="SMART" id="SM01052">
    <property type="entry name" value="CAP_GLY"/>
    <property type="match status" value="1"/>
</dbReference>
<evidence type="ECO:0000313" key="5">
    <source>
        <dbReference type="EMBL" id="CAF4066515.1"/>
    </source>
</evidence>
<name>A0A819TK91_9BILA</name>
<gene>
    <name evidence="5" type="ORF">OKA104_LOCUS33708</name>
</gene>
<dbReference type="InterPro" id="IPR000938">
    <property type="entry name" value="CAP-Gly_domain"/>
</dbReference>
<dbReference type="Gene3D" id="2.30.30.190">
    <property type="entry name" value="CAP Gly-rich-like domain"/>
    <property type="match status" value="1"/>
</dbReference>